<accession>A0A426XMP7</accession>
<comment type="caution">
    <text evidence="1">The sequence shown here is derived from an EMBL/GenBank/DDBJ whole genome shotgun (WGS) entry which is preliminary data.</text>
</comment>
<protein>
    <submittedName>
        <fullName evidence="1">Uncharacterized protein</fullName>
    </submittedName>
</protein>
<dbReference type="AlphaFoldDB" id="A0A426XMP7"/>
<evidence type="ECO:0000313" key="1">
    <source>
        <dbReference type="EMBL" id="RRT40788.1"/>
    </source>
</evidence>
<sequence length="76" mass="8196">MAMNVLPLTTPRAYLEGKSVGGTRALVSDHLRRHIYNLGCVTGIDGSFTVIAAPSKSRQFFVVAPSGLHRLLDCNP</sequence>
<name>A0A426XMP7_ENSVE</name>
<gene>
    <name evidence="1" type="ORF">B296_00058289</name>
</gene>
<reference evidence="1 2" key="1">
    <citation type="journal article" date="2014" name="Agronomy (Basel)">
        <title>A Draft Genome Sequence for Ensete ventricosum, the Drought-Tolerant Tree Against Hunger.</title>
        <authorList>
            <person name="Harrison J."/>
            <person name="Moore K.A."/>
            <person name="Paszkiewicz K."/>
            <person name="Jones T."/>
            <person name="Grant M."/>
            <person name="Ambacheew D."/>
            <person name="Muzemil S."/>
            <person name="Studholme D.J."/>
        </authorList>
    </citation>
    <scope>NUCLEOTIDE SEQUENCE [LARGE SCALE GENOMIC DNA]</scope>
</reference>
<organism evidence="1 2">
    <name type="scientific">Ensete ventricosum</name>
    <name type="common">Abyssinian banana</name>
    <name type="synonym">Musa ensete</name>
    <dbReference type="NCBI Taxonomy" id="4639"/>
    <lineage>
        <taxon>Eukaryota</taxon>
        <taxon>Viridiplantae</taxon>
        <taxon>Streptophyta</taxon>
        <taxon>Embryophyta</taxon>
        <taxon>Tracheophyta</taxon>
        <taxon>Spermatophyta</taxon>
        <taxon>Magnoliopsida</taxon>
        <taxon>Liliopsida</taxon>
        <taxon>Zingiberales</taxon>
        <taxon>Musaceae</taxon>
        <taxon>Ensete</taxon>
    </lineage>
</organism>
<dbReference type="EMBL" id="AMZH03019105">
    <property type="protein sequence ID" value="RRT40788.1"/>
    <property type="molecule type" value="Genomic_DNA"/>
</dbReference>
<proteinExistence type="predicted"/>
<dbReference type="Proteomes" id="UP000287651">
    <property type="component" value="Unassembled WGS sequence"/>
</dbReference>
<evidence type="ECO:0000313" key="2">
    <source>
        <dbReference type="Proteomes" id="UP000287651"/>
    </source>
</evidence>